<evidence type="ECO:0000313" key="1">
    <source>
        <dbReference type="EMBL" id="EDM25774.1"/>
    </source>
</evidence>
<keyword evidence="2" id="KW-1185">Reference proteome</keyword>
<comment type="caution">
    <text evidence="1">The sequence shown here is derived from an EMBL/GenBank/DDBJ whole genome shotgun (WGS) entry which is preliminary data.</text>
</comment>
<dbReference type="eggNOG" id="COG3415">
    <property type="taxonomic scope" value="Bacteria"/>
</dbReference>
<sequence length="234" mass="27029">MKLNIKLTDKEKAALHQAKLQKDIPDERVTMILLAGEGMKADQIAPIVGTNAQTVRRHLKSYILDSIEGLSRAFSAGRPSKRNEQLIPFLTKILKEDPSEYGYQKSTWDSPMIIELFHKDKNETVSHDTVSRAMKDMGYSYKKPQKSPSIKAPSKKEKTKVIGDAISFIKKKMENEELEVFCLDESHFTNEPYLIRGYFKKGRENKNSDSCETRNKKPIWCIESEKWRFLLEEL</sequence>
<dbReference type="NCBIfam" id="NF033545">
    <property type="entry name" value="transpos_IS630"/>
    <property type="match status" value="1"/>
</dbReference>
<proteinExistence type="predicted"/>
<name>A6DRG4_9BACT</name>
<dbReference type="EMBL" id="ABCK01000024">
    <property type="protein sequence ID" value="EDM25774.1"/>
    <property type="molecule type" value="Genomic_DNA"/>
</dbReference>
<dbReference type="InterPro" id="IPR047655">
    <property type="entry name" value="Transpos_IS630-like"/>
</dbReference>
<dbReference type="STRING" id="313628.LNTAR_15197"/>
<gene>
    <name evidence="1" type="ORF">LNTAR_15197</name>
</gene>
<accession>A6DRG4</accession>
<dbReference type="AlphaFoldDB" id="A6DRG4"/>
<dbReference type="RefSeq" id="WP_007280436.1">
    <property type="nucleotide sequence ID" value="NZ_ABCK01000024.1"/>
</dbReference>
<reference evidence="1 2" key="1">
    <citation type="journal article" date="2010" name="J. Bacteriol.">
        <title>Genome sequence of Lentisphaera araneosa HTCC2155T, the type species of the order Lentisphaerales in the phylum Lentisphaerae.</title>
        <authorList>
            <person name="Thrash J.C."/>
            <person name="Cho J.C."/>
            <person name="Vergin K.L."/>
            <person name="Morris R.M."/>
            <person name="Giovannoni S.J."/>
        </authorList>
    </citation>
    <scope>NUCLEOTIDE SEQUENCE [LARGE SCALE GENOMIC DNA]</scope>
    <source>
        <strain evidence="1 2">HTCC2155</strain>
    </source>
</reference>
<dbReference type="OrthoDB" id="5644965at2"/>
<dbReference type="SUPFAM" id="SSF46689">
    <property type="entry name" value="Homeodomain-like"/>
    <property type="match status" value="1"/>
</dbReference>
<dbReference type="Proteomes" id="UP000004947">
    <property type="component" value="Unassembled WGS sequence"/>
</dbReference>
<organism evidence="1 2">
    <name type="scientific">Lentisphaera araneosa HTCC2155</name>
    <dbReference type="NCBI Taxonomy" id="313628"/>
    <lineage>
        <taxon>Bacteria</taxon>
        <taxon>Pseudomonadati</taxon>
        <taxon>Lentisphaerota</taxon>
        <taxon>Lentisphaeria</taxon>
        <taxon>Lentisphaerales</taxon>
        <taxon>Lentisphaeraceae</taxon>
        <taxon>Lentisphaera</taxon>
    </lineage>
</organism>
<evidence type="ECO:0000313" key="2">
    <source>
        <dbReference type="Proteomes" id="UP000004947"/>
    </source>
</evidence>
<dbReference type="InterPro" id="IPR009057">
    <property type="entry name" value="Homeodomain-like_sf"/>
</dbReference>
<protein>
    <submittedName>
        <fullName evidence="1">Putative integrase protein</fullName>
    </submittedName>
</protein>